<dbReference type="AlphaFoldDB" id="A0A1I8F8T7"/>
<protein>
    <submittedName>
        <fullName evidence="2">Transposase</fullName>
    </submittedName>
</protein>
<accession>A0A1I8F8T7</accession>
<keyword evidence="1" id="KW-1185">Reference proteome</keyword>
<reference evidence="2" key="1">
    <citation type="submission" date="2016-11" db="UniProtKB">
        <authorList>
            <consortium name="WormBaseParasite"/>
        </authorList>
    </citation>
    <scope>IDENTIFICATION</scope>
</reference>
<dbReference type="Proteomes" id="UP000095280">
    <property type="component" value="Unplaced"/>
</dbReference>
<dbReference type="WBParaSite" id="maker-unitig_24923-snap-gene-0.1-mRNA-1">
    <property type="protein sequence ID" value="maker-unitig_24923-snap-gene-0.1-mRNA-1"/>
    <property type="gene ID" value="maker-unitig_24923-snap-gene-0.1"/>
</dbReference>
<evidence type="ECO:0000313" key="2">
    <source>
        <dbReference type="WBParaSite" id="maker-unitig_24923-snap-gene-0.1-mRNA-1"/>
    </source>
</evidence>
<name>A0A1I8F8T7_9PLAT</name>
<sequence>MVTALLGHDDEYKFHNTHEWEPKNRTIGRYHTEISKTRRGVHGNNVHRNVTHVKLSHFYDNSLQHRRTHTRFVLEE</sequence>
<proteinExistence type="predicted"/>
<organism evidence="1 2">
    <name type="scientific">Macrostomum lignano</name>
    <dbReference type="NCBI Taxonomy" id="282301"/>
    <lineage>
        <taxon>Eukaryota</taxon>
        <taxon>Metazoa</taxon>
        <taxon>Spiralia</taxon>
        <taxon>Lophotrochozoa</taxon>
        <taxon>Platyhelminthes</taxon>
        <taxon>Rhabditophora</taxon>
        <taxon>Macrostomorpha</taxon>
        <taxon>Macrostomida</taxon>
        <taxon>Macrostomidae</taxon>
        <taxon>Macrostomum</taxon>
    </lineage>
</organism>
<evidence type="ECO:0000313" key="1">
    <source>
        <dbReference type="Proteomes" id="UP000095280"/>
    </source>
</evidence>